<evidence type="ECO:0000313" key="1">
    <source>
        <dbReference type="EMBL" id="KAH8031309.1"/>
    </source>
</evidence>
<gene>
    <name evidence="1" type="ORF">HPB51_015465</name>
</gene>
<evidence type="ECO:0000313" key="2">
    <source>
        <dbReference type="Proteomes" id="UP000821866"/>
    </source>
</evidence>
<accession>A0A9J6EB58</accession>
<dbReference type="Proteomes" id="UP000821866">
    <property type="component" value="Chromosome 3"/>
</dbReference>
<dbReference type="VEuPathDB" id="VectorBase:LOC119163058"/>
<dbReference type="AlphaFoldDB" id="A0A9J6EB58"/>
<comment type="caution">
    <text evidence="1">The sequence shown here is derived from an EMBL/GenBank/DDBJ whole genome shotgun (WGS) entry which is preliminary data.</text>
</comment>
<sequence>MTAADLALLESWLEELSPALLWTLDDAFVPWLPLLKNCTRRRAVRNIIRALQRTAVLSQRLQCLAWLHCWLLPRRSIRPWHAIRFQKSEVLSDFGRVLSRTASVLRFDGSEVTLTWTLDEGTVFACLLVHRLESLSADHEAYYVALWPGLPLVTMFAPQERAVRRLRLALERATADAPMQKLDVPNGDLEVVFHACCSSHLLIQENNVARMCQ</sequence>
<keyword evidence="2" id="KW-1185">Reference proteome</keyword>
<name>A0A9J6EB58_RHIMP</name>
<protein>
    <submittedName>
        <fullName evidence="1">Uncharacterized protein</fullName>
    </submittedName>
</protein>
<dbReference type="EMBL" id="JABSTU010000005">
    <property type="protein sequence ID" value="KAH8031309.1"/>
    <property type="molecule type" value="Genomic_DNA"/>
</dbReference>
<organism evidence="1 2">
    <name type="scientific">Rhipicephalus microplus</name>
    <name type="common">Cattle tick</name>
    <name type="synonym">Boophilus microplus</name>
    <dbReference type="NCBI Taxonomy" id="6941"/>
    <lineage>
        <taxon>Eukaryota</taxon>
        <taxon>Metazoa</taxon>
        <taxon>Ecdysozoa</taxon>
        <taxon>Arthropoda</taxon>
        <taxon>Chelicerata</taxon>
        <taxon>Arachnida</taxon>
        <taxon>Acari</taxon>
        <taxon>Parasitiformes</taxon>
        <taxon>Ixodida</taxon>
        <taxon>Ixodoidea</taxon>
        <taxon>Ixodidae</taxon>
        <taxon>Rhipicephalinae</taxon>
        <taxon>Rhipicephalus</taxon>
        <taxon>Boophilus</taxon>
    </lineage>
</organism>
<reference evidence="1" key="1">
    <citation type="journal article" date="2020" name="Cell">
        <title>Large-Scale Comparative Analyses of Tick Genomes Elucidate Their Genetic Diversity and Vector Capacities.</title>
        <authorList>
            <consortium name="Tick Genome and Microbiome Consortium (TIGMIC)"/>
            <person name="Jia N."/>
            <person name="Wang J."/>
            <person name="Shi W."/>
            <person name="Du L."/>
            <person name="Sun Y."/>
            <person name="Zhan W."/>
            <person name="Jiang J.F."/>
            <person name="Wang Q."/>
            <person name="Zhang B."/>
            <person name="Ji P."/>
            <person name="Bell-Sakyi L."/>
            <person name="Cui X.M."/>
            <person name="Yuan T.T."/>
            <person name="Jiang B.G."/>
            <person name="Yang W.F."/>
            <person name="Lam T.T."/>
            <person name="Chang Q.C."/>
            <person name="Ding S.J."/>
            <person name="Wang X.J."/>
            <person name="Zhu J.G."/>
            <person name="Ruan X.D."/>
            <person name="Zhao L."/>
            <person name="Wei J.T."/>
            <person name="Ye R.Z."/>
            <person name="Que T.C."/>
            <person name="Du C.H."/>
            <person name="Zhou Y.H."/>
            <person name="Cheng J.X."/>
            <person name="Dai P.F."/>
            <person name="Guo W.B."/>
            <person name="Han X.H."/>
            <person name="Huang E.J."/>
            <person name="Li L.F."/>
            <person name="Wei W."/>
            <person name="Gao Y.C."/>
            <person name="Liu J.Z."/>
            <person name="Shao H.Z."/>
            <person name="Wang X."/>
            <person name="Wang C.C."/>
            <person name="Yang T.C."/>
            <person name="Huo Q.B."/>
            <person name="Li W."/>
            <person name="Chen H.Y."/>
            <person name="Chen S.E."/>
            <person name="Zhou L.G."/>
            <person name="Ni X.B."/>
            <person name="Tian J.H."/>
            <person name="Sheng Y."/>
            <person name="Liu T."/>
            <person name="Pan Y.S."/>
            <person name="Xia L.Y."/>
            <person name="Li J."/>
            <person name="Zhao F."/>
            <person name="Cao W.C."/>
        </authorList>
    </citation>
    <scope>NUCLEOTIDE SEQUENCE</scope>
    <source>
        <strain evidence="1">Rmic-2018</strain>
    </source>
</reference>
<proteinExistence type="predicted"/>
<reference evidence="1" key="2">
    <citation type="submission" date="2021-09" db="EMBL/GenBank/DDBJ databases">
        <authorList>
            <person name="Jia N."/>
            <person name="Wang J."/>
            <person name="Shi W."/>
            <person name="Du L."/>
            <person name="Sun Y."/>
            <person name="Zhan W."/>
            <person name="Jiang J."/>
            <person name="Wang Q."/>
            <person name="Zhang B."/>
            <person name="Ji P."/>
            <person name="Sakyi L.B."/>
            <person name="Cui X."/>
            <person name="Yuan T."/>
            <person name="Jiang B."/>
            <person name="Yang W."/>
            <person name="Lam T.T.-Y."/>
            <person name="Chang Q."/>
            <person name="Ding S."/>
            <person name="Wang X."/>
            <person name="Zhu J."/>
            <person name="Ruan X."/>
            <person name="Zhao L."/>
            <person name="Wei J."/>
            <person name="Que T."/>
            <person name="Du C."/>
            <person name="Cheng J."/>
            <person name="Dai P."/>
            <person name="Han X."/>
            <person name="Huang E."/>
            <person name="Gao Y."/>
            <person name="Liu J."/>
            <person name="Shao H."/>
            <person name="Ye R."/>
            <person name="Li L."/>
            <person name="Wei W."/>
            <person name="Wang X."/>
            <person name="Wang C."/>
            <person name="Huo Q."/>
            <person name="Li W."/>
            <person name="Guo W."/>
            <person name="Chen H."/>
            <person name="Chen S."/>
            <person name="Zhou L."/>
            <person name="Zhou L."/>
            <person name="Ni X."/>
            <person name="Tian J."/>
            <person name="Zhou Y."/>
            <person name="Sheng Y."/>
            <person name="Liu T."/>
            <person name="Pan Y."/>
            <person name="Xia L."/>
            <person name="Li J."/>
            <person name="Zhao F."/>
            <person name="Cao W."/>
        </authorList>
    </citation>
    <scope>NUCLEOTIDE SEQUENCE</scope>
    <source>
        <strain evidence="1">Rmic-2018</strain>
        <tissue evidence="1">Larvae</tissue>
    </source>
</reference>